<sequence length="66" mass="7792">MDVHALIPENWREIRTQVRGKSRRSDPIVRYLSDLASETYISETNHRRRLKRTVPSMRSGLPKRSS</sequence>
<proteinExistence type="predicted"/>
<gene>
    <name evidence="2" type="ORF">CUJ84_pRLN1000649</name>
</gene>
<reference evidence="2 3" key="1">
    <citation type="submission" date="2017-11" db="EMBL/GenBank/DDBJ databases">
        <title>Complete genome of Rhizobium leguminosarum Norway, an ineffective micro-symbiont.</title>
        <authorList>
            <person name="Hoffrichter A."/>
            <person name="Liang J."/>
            <person name="Brachmann A."/>
            <person name="Marin M."/>
        </authorList>
    </citation>
    <scope>NUCLEOTIDE SEQUENCE [LARGE SCALE GENOMIC DNA]</scope>
    <source>
        <strain evidence="2 3">Norway</strain>
        <plasmid evidence="3">Plasmid prln1</plasmid>
    </source>
</reference>
<dbReference type="Proteomes" id="UP000238523">
    <property type="component" value="Plasmid pRLN1"/>
</dbReference>
<evidence type="ECO:0000313" key="2">
    <source>
        <dbReference type="EMBL" id="AUW46105.1"/>
    </source>
</evidence>
<dbReference type="EMBL" id="CP025013">
    <property type="protein sequence ID" value="AUW46105.1"/>
    <property type="molecule type" value="Genomic_DNA"/>
</dbReference>
<keyword evidence="2" id="KW-0614">Plasmid</keyword>
<feature type="region of interest" description="Disordered" evidence="1">
    <location>
        <begin position="45"/>
        <end position="66"/>
    </location>
</feature>
<geneLocation type="plasmid" evidence="3">
    <name>prln1</name>
</geneLocation>
<accession>A0A2K9ZCY2</accession>
<name>A0A2K9ZCY2_RHILE</name>
<evidence type="ECO:0000313" key="3">
    <source>
        <dbReference type="Proteomes" id="UP000238523"/>
    </source>
</evidence>
<evidence type="ECO:0000256" key="1">
    <source>
        <dbReference type="SAM" id="MobiDB-lite"/>
    </source>
</evidence>
<dbReference type="AlphaFoldDB" id="A0A2K9ZCY2"/>
<protein>
    <submittedName>
        <fullName evidence="2">Uncharacterized protein</fullName>
    </submittedName>
</protein>
<organism evidence="2 3">
    <name type="scientific">Rhizobium leguminosarum</name>
    <dbReference type="NCBI Taxonomy" id="384"/>
    <lineage>
        <taxon>Bacteria</taxon>
        <taxon>Pseudomonadati</taxon>
        <taxon>Pseudomonadota</taxon>
        <taxon>Alphaproteobacteria</taxon>
        <taxon>Hyphomicrobiales</taxon>
        <taxon>Rhizobiaceae</taxon>
        <taxon>Rhizobium/Agrobacterium group</taxon>
        <taxon>Rhizobium</taxon>
    </lineage>
</organism>